<dbReference type="Proteomes" id="UP001527925">
    <property type="component" value="Unassembled WGS sequence"/>
</dbReference>
<comment type="subunit">
    <text evidence="4">Binds to mitochondrial small subunit 15S rRNA.</text>
</comment>
<keyword evidence="8" id="KW-1185">Reference proteome</keyword>
<feature type="repeat" description="PPR" evidence="5">
    <location>
        <begin position="153"/>
        <end position="187"/>
    </location>
</feature>
<dbReference type="InterPro" id="IPR011990">
    <property type="entry name" value="TPR-like_helical_dom_sf"/>
</dbReference>
<evidence type="ECO:0000256" key="2">
    <source>
        <dbReference type="ARBA" id="ARBA00022737"/>
    </source>
</evidence>
<evidence type="ECO:0000313" key="8">
    <source>
        <dbReference type="Proteomes" id="UP001527925"/>
    </source>
</evidence>
<evidence type="ECO:0000256" key="1">
    <source>
        <dbReference type="ARBA" id="ARBA00006192"/>
    </source>
</evidence>
<keyword evidence="2" id="KW-0677">Repeat</keyword>
<dbReference type="NCBIfam" id="TIGR00756">
    <property type="entry name" value="PPR"/>
    <property type="match status" value="1"/>
</dbReference>
<evidence type="ECO:0000313" key="7">
    <source>
        <dbReference type="EMBL" id="KAL2918304.1"/>
    </source>
</evidence>
<organism evidence="7 8">
    <name type="scientific">Polyrhizophydium stewartii</name>
    <dbReference type="NCBI Taxonomy" id="2732419"/>
    <lineage>
        <taxon>Eukaryota</taxon>
        <taxon>Fungi</taxon>
        <taxon>Fungi incertae sedis</taxon>
        <taxon>Chytridiomycota</taxon>
        <taxon>Chytridiomycota incertae sedis</taxon>
        <taxon>Chytridiomycetes</taxon>
        <taxon>Rhizophydiales</taxon>
        <taxon>Rhizophydiales incertae sedis</taxon>
        <taxon>Polyrhizophydium</taxon>
    </lineage>
</organism>
<gene>
    <name evidence="7" type="ORF">HK105_202231</name>
</gene>
<dbReference type="Pfam" id="PF13041">
    <property type="entry name" value="PPR_2"/>
    <property type="match status" value="1"/>
</dbReference>
<evidence type="ECO:0008006" key="9">
    <source>
        <dbReference type="Google" id="ProtNLM"/>
    </source>
</evidence>
<evidence type="ECO:0000256" key="5">
    <source>
        <dbReference type="PROSITE-ProRule" id="PRU00708"/>
    </source>
</evidence>
<dbReference type="Gene3D" id="1.25.40.10">
    <property type="entry name" value="Tetratricopeptide repeat domain"/>
    <property type="match status" value="2"/>
</dbReference>
<dbReference type="InterPro" id="IPR002885">
    <property type="entry name" value="PPR_rpt"/>
</dbReference>
<comment type="function">
    <text evidence="3">Regulates mitochondrial small subunit maturation by controlling 15S rRNA 5'-end processing. Localizes to the 5' precursor of the 15S rRNA in a position that is subsequently occupied by mS47 in the mature yeast mtSSU. Uses structure and sequence-specific RNA recognition, binding to a single-stranded region of the precursor and specifically recognizing bases -6 to -1. The exchange of Ccm1 for mS47 is coupled to the irreversible removal of precursor rRNA that is accompanied by conformational changes of the mitoribosomal proteins uS5m and mS26. These conformational changes signal completion of 5'-end rRNA processing through protection of the mature 5'-end of the 15S rRNA and stabilization of mS47. The removal of the 5' precursor together with the dissociation of Ccm1 may be catalyzed by the 5'-3' exoribonuclease Pet127. Involved in the specific removal of group I introns in mitochondrial encoded transcripts.</text>
</comment>
<dbReference type="PANTHER" id="PTHR47447:SF17">
    <property type="entry name" value="OS12G0638900 PROTEIN"/>
    <property type="match status" value="1"/>
</dbReference>
<proteinExistence type="inferred from homology"/>
<dbReference type="PANTHER" id="PTHR47447">
    <property type="entry name" value="OS03G0856100 PROTEIN"/>
    <property type="match status" value="1"/>
</dbReference>
<dbReference type="EMBL" id="JADGIZ020000007">
    <property type="protein sequence ID" value="KAL2918304.1"/>
    <property type="molecule type" value="Genomic_DNA"/>
</dbReference>
<evidence type="ECO:0000256" key="3">
    <source>
        <dbReference type="ARBA" id="ARBA00044493"/>
    </source>
</evidence>
<feature type="region of interest" description="Disordered" evidence="6">
    <location>
        <begin position="581"/>
        <end position="608"/>
    </location>
</feature>
<evidence type="ECO:0000256" key="6">
    <source>
        <dbReference type="SAM" id="MobiDB-lite"/>
    </source>
</evidence>
<evidence type="ECO:0000256" key="4">
    <source>
        <dbReference type="ARBA" id="ARBA00044511"/>
    </source>
</evidence>
<protein>
    <recommendedName>
        <fullName evidence="9">Pentatricopeptide repeat-containing protein</fullName>
    </recommendedName>
</protein>
<accession>A0ABR4NFS2</accession>
<dbReference type="PROSITE" id="PS51375">
    <property type="entry name" value="PPR"/>
    <property type="match status" value="1"/>
</dbReference>
<name>A0ABR4NFS2_9FUNG</name>
<comment type="similarity">
    <text evidence="1">Belongs to the CCM1 family.</text>
</comment>
<sequence length="608" mass="67598">MRLSPTSDLQAQSEESLRRRKIALCRRFGLVKPFGQGAVLDEDTIREHPIAREAQWRMMSQRGDLQGLIDALQSTPREELSITDFNLVLEACVKAADTSAFDAVWSMLAEFGASVRPKLTTHNLRMRHRFAKDGLDAGLACFGEMRAAGLTPTILEYNILLEHLFLAGRSDQAMTVFDQLRRSDTPPNAFTYSIMIRRCAQSHMVLHTFKYYYALLDSSIPFTATLWGTLVGAFVAIADMPTAEQCLADMIRDGEHDPTEIIFAHLMRGYLAQGDFGKVFEHFVAASEWGLDASLALQSIFGQAQLASRQTPDDAFRDYRRVAERALKQFEISPNPPIHLAGFLCSLVRHFAKLRQPAMCETLLADMQGFGLSVNVARAYMIEAYALTGQMDAATAILDDFRNQGIPLTAFVCNCMIIGALRKQMRQLADSILEEMVSQGLSLRPIVLNAFLRHDISNGVGISQTLESLGKLGIPFNQRTIWFIIFHYGVRANQFGDAWKSWTNFLDSIGHSDQAAAEPEPINMRLSRLVLHICARHGRHDLIGEVAAVCRRGQPEEALQQLEQAVQDAYAYAQPQVAPAIAARRDARTGASGRESSPNAARPQPSPV</sequence>
<comment type="caution">
    <text evidence="7">The sequence shown here is derived from an EMBL/GenBank/DDBJ whole genome shotgun (WGS) entry which is preliminary data.</text>
</comment>
<reference evidence="7 8" key="1">
    <citation type="submission" date="2023-09" db="EMBL/GenBank/DDBJ databases">
        <title>Pangenome analysis of Batrachochytrium dendrobatidis and related Chytrids.</title>
        <authorList>
            <person name="Yacoub M.N."/>
            <person name="Stajich J.E."/>
            <person name="James T.Y."/>
        </authorList>
    </citation>
    <scope>NUCLEOTIDE SEQUENCE [LARGE SCALE GENOMIC DNA]</scope>
    <source>
        <strain evidence="7 8">JEL0888</strain>
    </source>
</reference>